<gene>
    <name evidence="2" type="ORF">RhiirC2_777540</name>
</gene>
<keyword evidence="1" id="KW-1133">Transmembrane helix</keyword>
<feature type="transmembrane region" description="Helical" evidence="1">
    <location>
        <begin position="121"/>
        <end position="139"/>
    </location>
</feature>
<evidence type="ECO:0000256" key="1">
    <source>
        <dbReference type="SAM" id="Phobius"/>
    </source>
</evidence>
<sequence>MGNKLHANHPVIIFCVVPTTINIILSISIVLQEITKNKNFYKWFKNNTSIVALFTILAGTDIEILNILTSQVAGIMIFNAPISVKAESYIFWGSFLGLFIEDIPQLIIQVIYINLTVTYDTIPFLTLLTSAIILANKIVSRIYQLYN</sequence>
<keyword evidence="1" id="KW-0812">Transmembrane</keyword>
<feature type="transmembrane region" description="Helical" evidence="1">
    <location>
        <begin position="90"/>
        <end position="115"/>
    </location>
</feature>
<keyword evidence="1" id="KW-0472">Membrane</keyword>
<organism evidence="2 3">
    <name type="scientific">Rhizophagus irregularis</name>
    <dbReference type="NCBI Taxonomy" id="588596"/>
    <lineage>
        <taxon>Eukaryota</taxon>
        <taxon>Fungi</taxon>
        <taxon>Fungi incertae sedis</taxon>
        <taxon>Mucoromycota</taxon>
        <taxon>Glomeromycotina</taxon>
        <taxon>Glomeromycetes</taxon>
        <taxon>Glomerales</taxon>
        <taxon>Glomeraceae</taxon>
        <taxon>Rhizophagus</taxon>
    </lineage>
</organism>
<proteinExistence type="predicted"/>
<dbReference type="AlphaFoldDB" id="A0A2N1NE62"/>
<reference evidence="2 3" key="1">
    <citation type="submission" date="2016-04" db="EMBL/GenBank/DDBJ databases">
        <title>Genome analyses suggest a sexual origin of heterokaryosis in a supposedly ancient asexual fungus.</title>
        <authorList>
            <person name="Ropars J."/>
            <person name="Sedzielewska K."/>
            <person name="Noel J."/>
            <person name="Charron P."/>
            <person name="Farinelli L."/>
            <person name="Marton T."/>
            <person name="Kruger M."/>
            <person name="Pelin A."/>
            <person name="Brachmann A."/>
            <person name="Corradi N."/>
        </authorList>
    </citation>
    <scope>NUCLEOTIDE SEQUENCE [LARGE SCALE GENOMIC DNA]</scope>
    <source>
        <strain evidence="2 3">C2</strain>
    </source>
</reference>
<feature type="transmembrane region" description="Helical" evidence="1">
    <location>
        <begin position="51"/>
        <end position="78"/>
    </location>
</feature>
<reference evidence="2 3" key="2">
    <citation type="submission" date="2017-10" db="EMBL/GenBank/DDBJ databases">
        <title>Extensive intraspecific genome diversity in a model arbuscular mycorrhizal fungus.</title>
        <authorList>
            <person name="Chen E.C.H."/>
            <person name="Morin E."/>
            <person name="Baudet D."/>
            <person name="Noel J."/>
            <person name="Ndikumana S."/>
            <person name="Charron P."/>
            <person name="St-Onge C."/>
            <person name="Giorgi J."/>
            <person name="Grigoriev I.V."/>
            <person name="Roux C."/>
            <person name="Martin F.M."/>
            <person name="Corradi N."/>
        </authorList>
    </citation>
    <scope>NUCLEOTIDE SEQUENCE [LARGE SCALE GENOMIC DNA]</scope>
    <source>
        <strain evidence="2 3">C2</strain>
    </source>
</reference>
<dbReference type="Proteomes" id="UP000233469">
    <property type="component" value="Unassembled WGS sequence"/>
</dbReference>
<dbReference type="OrthoDB" id="2152535at2759"/>
<feature type="transmembrane region" description="Helical" evidence="1">
    <location>
        <begin position="12"/>
        <end position="31"/>
    </location>
</feature>
<evidence type="ECO:0000313" key="3">
    <source>
        <dbReference type="Proteomes" id="UP000233469"/>
    </source>
</evidence>
<dbReference type="VEuPathDB" id="FungiDB:RhiirA1_473545"/>
<accession>A0A2N1NE62</accession>
<protein>
    <submittedName>
        <fullName evidence="2">Uncharacterized protein</fullName>
    </submittedName>
</protein>
<comment type="caution">
    <text evidence="2">The sequence shown here is derived from an EMBL/GenBank/DDBJ whole genome shotgun (WGS) entry which is preliminary data.</text>
</comment>
<evidence type="ECO:0000313" key="2">
    <source>
        <dbReference type="EMBL" id="PKK72166.1"/>
    </source>
</evidence>
<name>A0A2N1NE62_9GLOM</name>
<dbReference type="VEuPathDB" id="FungiDB:FUN_008699"/>
<dbReference type="EMBL" id="LLXL01000457">
    <property type="protein sequence ID" value="PKK72166.1"/>
    <property type="molecule type" value="Genomic_DNA"/>
</dbReference>